<evidence type="ECO:0008006" key="3">
    <source>
        <dbReference type="Google" id="ProtNLM"/>
    </source>
</evidence>
<dbReference type="RefSeq" id="WP_254152557.1">
    <property type="nucleotide sequence ID" value="NZ_JAHESD010000006.1"/>
</dbReference>
<protein>
    <recommendedName>
        <fullName evidence="3">DUF4469 domain-containing protein</fullName>
    </recommendedName>
</protein>
<dbReference type="EMBL" id="JAHESD010000006">
    <property type="protein sequence ID" value="MBT1702589.1"/>
    <property type="molecule type" value="Genomic_DNA"/>
</dbReference>
<reference evidence="1 2" key="1">
    <citation type="submission" date="2021-05" db="EMBL/GenBank/DDBJ databases">
        <title>A Polyphasic approach of four new species of the genus Ohtaekwangia: Ohtaekwangia histidinii sp. nov., Ohtaekwangia cretensis sp. nov., Ohtaekwangia indiensis sp. nov., Ohtaekwangia reichenbachii sp. nov. from diverse environment.</title>
        <authorList>
            <person name="Octaviana S."/>
        </authorList>
    </citation>
    <scope>NUCLEOTIDE SEQUENCE [LARGE SCALE GENOMIC DNA]</scope>
    <source>
        <strain evidence="1 2">PWU20</strain>
    </source>
</reference>
<evidence type="ECO:0000313" key="1">
    <source>
        <dbReference type="EMBL" id="MBT1702589.1"/>
    </source>
</evidence>
<organism evidence="1 2">
    <name type="scientific">Chryseosolibacter indicus</name>
    <dbReference type="NCBI Taxonomy" id="2782351"/>
    <lineage>
        <taxon>Bacteria</taxon>
        <taxon>Pseudomonadati</taxon>
        <taxon>Bacteroidota</taxon>
        <taxon>Cytophagia</taxon>
        <taxon>Cytophagales</taxon>
        <taxon>Chryseotaleaceae</taxon>
        <taxon>Chryseosolibacter</taxon>
    </lineage>
</organism>
<comment type="caution">
    <text evidence="1">The sequence shown here is derived from an EMBL/GenBank/DDBJ whole genome shotgun (WGS) entry which is preliminary data.</text>
</comment>
<dbReference type="Proteomes" id="UP000772618">
    <property type="component" value="Unassembled WGS sequence"/>
</dbReference>
<evidence type="ECO:0000313" key="2">
    <source>
        <dbReference type="Proteomes" id="UP000772618"/>
    </source>
</evidence>
<accession>A0ABS5VP78</accession>
<name>A0ABS5VP78_9BACT</name>
<keyword evidence="2" id="KW-1185">Reference proteome</keyword>
<sequence>MAIIHTNPIIKGVRGSLGGVMFRRVGKTTILSAKPSAPKKQSEQQRNNRLKFKEASAFAKHILKDPQKKIYYQHKAKKLRYPNAYTAALTDYMRKIEVRKVERLQCKDKKDIVKVNVAKQDFTVRAVKVAICNQEGLAVFSAVAEKRDNTTFIFQIPHSYLHHCYKLKVIAEDNTTNTFVHELFL</sequence>
<gene>
    <name evidence="1" type="ORF">KK060_04810</name>
</gene>
<proteinExistence type="predicted"/>